<dbReference type="AlphaFoldDB" id="A0AAV2PZG7"/>
<evidence type="ECO:0000313" key="2">
    <source>
        <dbReference type="EMBL" id="CAL4067712.1"/>
    </source>
</evidence>
<feature type="non-terminal residue" evidence="2">
    <location>
        <position position="390"/>
    </location>
</feature>
<name>A0AAV2PZG7_MEGNR</name>
<evidence type="ECO:0008006" key="4">
    <source>
        <dbReference type="Google" id="ProtNLM"/>
    </source>
</evidence>
<feature type="compositionally biased region" description="Basic and acidic residues" evidence="1">
    <location>
        <begin position="27"/>
        <end position="37"/>
    </location>
</feature>
<evidence type="ECO:0000256" key="1">
    <source>
        <dbReference type="SAM" id="MobiDB-lite"/>
    </source>
</evidence>
<dbReference type="Gene3D" id="3.40.50.410">
    <property type="entry name" value="von Willebrand factor, type A domain"/>
    <property type="match status" value="1"/>
</dbReference>
<protein>
    <recommendedName>
        <fullName evidence="4">VWFA domain-containing protein</fullName>
    </recommendedName>
</protein>
<dbReference type="Proteomes" id="UP001497623">
    <property type="component" value="Unassembled WGS sequence"/>
</dbReference>
<organism evidence="2 3">
    <name type="scientific">Meganyctiphanes norvegica</name>
    <name type="common">Northern krill</name>
    <name type="synonym">Thysanopoda norvegica</name>
    <dbReference type="NCBI Taxonomy" id="48144"/>
    <lineage>
        <taxon>Eukaryota</taxon>
        <taxon>Metazoa</taxon>
        <taxon>Ecdysozoa</taxon>
        <taxon>Arthropoda</taxon>
        <taxon>Crustacea</taxon>
        <taxon>Multicrustacea</taxon>
        <taxon>Malacostraca</taxon>
        <taxon>Eumalacostraca</taxon>
        <taxon>Eucarida</taxon>
        <taxon>Euphausiacea</taxon>
        <taxon>Euphausiidae</taxon>
        <taxon>Meganyctiphanes</taxon>
    </lineage>
</organism>
<feature type="compositionally biased region" description="Basic and acidic residues" evidence="1">
    <location>
        <begin position="1"/>
        <end position="20"/>
    </location>
</feature>
<proteinExistence type="predicted"/>
<gene>
    <name evidence="2" type="ORF">MNOR_LOCUS6665</name>
</gene>
<dbReference type="SUPFAM" id="SSF53300">
    <property type="entry name" value="vWA-like"/>
    <property type="match status" value="1"/>
</dbReference>
<dbReference type="CDD" id="cd00198">
    <property type="entry name" value="vWFA"/>
    <property type="match status" value="1"/>
</dbReference>
<reference evidence="2 3" key="1">
    <citation type="submission" date="2024-05" db="EMBL/GenBank/DDBJ databases">
        <authorList>
            <person name="Wallberg A."/>
        </authorList>
    </citation>
    <scope>NUCLEOTIDE SEQUENCE [LARGE SCALE GENOMIC DNA]</scope>
</reference>
<accession>A0AAV2PZG7</accession>
<evidence type="ECO:0000313" key="3">
    <source>
        <dbReference type="Proteomes" id="UP001497623"/>
    </source>
</evidence>
<dbReference type="GO" id="GO:0032991">
    <property type="term" value="C:protein-containing complex"/>
    <property type="evidence" value="ECO:0007669"/>
    <property type="project" value="UniProtKB-ARBA"/>
</dbReference>
<dbReference type="EMBL" id="CAXKWB010002780">
    <property type="protein sequence ID" value="CAL4067712.1"/>
    <property type="molecule type" value="Genomic_DNA"/>
</dbReference>
<sequence length="390" mass="44163">GKQKDDNSKKEMEQFTRNLEKMVSQSRQDDSPEELRRRLPPLPPGMDWEDFGIDPYDLDYDDLRHTMRVMKKSGPGDRFLDFFKMNRLWNRKKTTHAPAPTPPPPTYNQRMTWGSNKTEQQRAWTLPVLVQPDEVDEPIPMETEDNEEEIILIKSDAEFYRVTEQTSDGSLKHHSILKMMSEIPDSMIAKGSTQTKHQASSTFNLFMGDVSGSMSGYWPSVVSGWNAHVRPTLCGRTAIMTFGAEVTTKRSGSTRDCYEITQRDFDSSSTDLTGGLQAIVEEVYKCKEKFINVFFVTDGSHNATQCQPDEVIEKMKAPEGKICDVFVLGAGSGFPVQYSVNIRSRLHSGRSNLPTIFWAQSYTDMVTQMKDIASHLGQTGSSNTMKLNIP</sequence>
<comment type="caution">
    <text evidence="2">The sequence shown here is derived from an EMBL/GenBank/DDBJ whole genome shotgun (WGS) entry which is preliminary data.</text>
</comment>
<feature type="region of interest" description="Disordered" evidence="1">
    <location>
        <begin position="1"/>
        <end position="47"/>
    </location>
</feature>
<dbReference type="InterPro" id="IPR036465">
    <property type="entry name" value="vWFA_dom_sf"/>
</dbReference>
<feature type="non-terminal residue" evidence="2">
    <location>
        <position position="1"/>
    </location>
</feature>
<keyword evidence="3" id="KW-1185">Reference proteome</keyword>